<accession>A0A654EGZ1</accession>
<sequence length="168" mass="19087">MSNHKMRLATSSRSGSTLTHMSRLGNQEARGQLTKGSECFKGWQSSKGRIYKGSTSLLLLQVKEIEFSVGVILRAWRTDLSKVRTRLSRAPSFEPSRDSSYEPHEASTTKHRKKVKTKRKNAAQAEQSNPERYSAEQLDVPTEYNPPPPNVPAYTQESMDEFARMYFS</sequence>
<feature type="compositionally biased region" description="Basic and acidic residues" evidence="1">
    <location>
        <begin position="95"/>
        <end position="108"/>
    </location>
</feature>
<dbReference type="AlphaFoldDB" id="A0A654EGZ1"/>
<name>A0A654EGZ1_ARATH</name>
<evidence type="ECO:0000313" key="2">
    <source>
        <dbReference type="EMBL" id="VYS48155.1"/>
    </source>
</evidence>
<feature type="compositionally biased region" description="Basic residues" evidence="1">
    <location>
        <begin position="109"/>
        <end position="121"/>
    </location>
</feature>
<proteinExistence type="predicted"/>
<evidence type="ECO:0000256" key="1">
    <source>
        <dbReference type="SAM" id="MobiDB-lite"/>
    </source>
</evidence>
<dbReference type="EMBL" id="CACRSJ010000104">
    <property type="protein sequence ID" value="VYS48155.1"/>
    <property type="molecule type" value="Genomic_DNA"/>
</dbReference>
<gene>
    <name evidence="2" type="ORF">AN1_LOCUS3638</name>
</gene>
<feature type="region of interest" description="Disordered" evidence="1">
    <location>
        <begin position="84"/>
        <end position="157"/>
    </location>
</feature>
<evidence type="ECO:0000313" key="3">
    <source>
        <dbReference type="Proteomes" id="UP000426265"/>
    </source>
</evidence>
<dbReference type="Proteomes" id="UP000426265">
    <property type="component" value="Unassembled WGS sequence"/>
</dbReference>
<protein>
    <submittedName>
        <fullName evidence="2">Uncharacterized protein</fullName>
    </submittedName>
</protein>
<organism evidence="2 3">
    <name type="scientific">Arabidopsis thaliana</name>
    <name type="common">Mouse-ear cress</name>
    <dbReference type="NCBI Taxonomy" id="3702"/>
    <lineage>
        <taxon>Eukaryota</taxon>
        <taxon>Viridiplantae</taxon>
        <taxon>Streptophyta</taxon>
        <taxon>Embryophyta</taxon>
        <taxon>Tracheophyta</taxon>
        <taxon>Spermatophyta</taxon>
        <taxon>Magnoliopsida</taxon>
        <taxon>eudicotyledons</taxon>
        <taxon>Gunneridae</taxon>
        <taxon>Pentapetalae</taxon>
        <taxon>rosids</taxon>
        <taxon>malvids</taxon>
        <taxon>Brassicales</taxon>
        <taxon>Brassicaceae</taxon>
        <taxon>Camelineae</taxon>
        <taxon>Arabidopsis</taxon>
    </lineage>
</organism>
<reference evidence="2 3" key="1">
    <citation type="submission" date="2019-11" db="EMBL/GenBank/DDBJ databases">
        <authorList>
            <person name="Jiao W.-B."/>
            <person name="Schneeberger K."/>
        </authorList>
    </citation>
    <scope>NUCLEOTIDE SEQUENCE [LARGE SCALE GENOMIC DNA]</scope>
    <source>
        <strain evidence="3">cv. An-1</strain>
    </source>
</reference>